<evidence type="ECO:0000256" key="6">
    <source>
        <dbReference type="ARBA" id="ARBA00022692"/>
    </source>
</evidence>
<name>A0A1B2EZH3_9HYPH</name>
<dbReference type="Gene3D" id="2.40.30.170">
    <property type="match status" value="1"/>
</dbReference>
<organism evidence="12">
    <name type="scientific">Microvirga ossetica</name>
    <dbReference type="NCBI Taxonomy" id="1882682"/>
    <lineage>
        <taxon>Bacteria</taxon>
        <taxon>Pseudomonadati</taxon>
        <taxon>Pseudomonadota</taxon>
        <taxon>Alphaproteobacteria</taxon>
        <taxon>Hyphomicrobiales</taxon>
        <taxon>Methylobacteriaceae</taxon>
        <taxon>Microvirga</taxon>
    </lineage>
</organism>
<dbReference type="SUPFAM" id="SSF111369">
    <property type="entry name" value="HlyD-like secretion proteins"/>
    <property type="match status" value="1"/>
</dbReference>
<dbReference type="KEGG" id="moc:BB934_43935"/>
<evidence type="ECO:0000256" key="9">
    <source>
        <dbReference type="RuleBase" id="RU365093"/>
    </source>
</evidence>
<evidence type="ECO:0000256" key="2">
    <source>
        <dbReference type="ARBA" id="ARBA00009477"/>
    </source>
</evidence>
<evidence type="ECO:0000256" key="8">
    <source>
        <dbReference type="ARBA" id="ARBA00023136"/>
    </source>
</evidence>
<keyword evidence="8" id="KW-0472">Membrane</keyword>
<keyword evidence="3 9" id="KW-0813">Transport</keyword>
<dbReference type="Pfam" id="PF25994">
    <property type="entry name" value="HH_AprE"/>
    <property type="match status" value="1"/>
</dbReference>
<dbReference type="NCBIfam" id="TIGR01843">
    <property type="entry name" value="type_I_hlyD"/>
    <property type="match status" value="1"/>
</dbReference>
<keyword evidence="4 9" id="KW-1003">Cell membrane</keyword>
<proteinExistence type="inferred from homology"/>
<dbReference type="InterPro" id="IPR050739">
    <property type="entry name" value="MFP"/>
</dbReference>
<dbReference type="InterPro" id="IPR058781">
    <property type="entry name" value="HH_AprE-like"/>
</dbReference>
<protein>
    <recommendedName>
        <fullName evidence="9">Membrane fusion protein (MFP) family protein</fullName>
    </recommendedName>
</protein>
<dbReference type="InterPro" id="IPR058982">
    <property type="entry name" value="Beta-barrel_AprE"/>
</dbReference>
<feature type="domain" description="AprE-like beta-barrel" evidence="11">
    <location>
        <begin position="302"/>
        <end position="390"/>
    </location>
</feature>
<dbReference type="PANTHER" id="PTHR30386">
    <property type="entry name" value="MEMBRANE FUSION SUBUNIT OF EMRAB-TOLC MULTIDRUG EFFLUX PUMP"/>
    <property type="match status" value="1"/>
</dbReference>
<dbReference type="AlphaFoldDB" id="A0A1B2EZH3"/>
<sequence>MIAVFLGAFSTWAVLAPLESAVRASGVVAVDTSVKTIQHLEGGIIDGILVKEGQPVKSEDVLIKLRRQITAATMNQVEAEYYQARATEARLIAERDNAAEIRVPEELSSAADSKVVQEAISGQQTVFASRRRLTGERRTIIAQTIDALGIEVGGLEGQVDSSRKQLALIDEELRDANKLLSQGLTNKPRVLALQRSKAEIEGRLGNYTASIGVARQRMSEARLKIAELDAAVSKEVVESLERVRAQAYEAGQKLAAARDVLQRTEIRSPIDGIVVGLKVHTIGGVIGAGQALLDIVPSNDKLVVWASIDPQDIDEVKAGYRATIWLWALNRRHQASIEGRLQTVSADRLVDAKSGQPYYLARVELDTDTKDAQQVVIQPGMSADVMVRTGARTFWQYISAPLSQVMRRAFREG</sequence>
<evidence type="ECO:0000259" key="10">
    <source>
        <dbReference type="Pfam" id="PF25994"/>
    </source>
</evidence>
<evidence type="ECO:0000256" key="1">
    <source>
        <dbReference type="ARBA" id="ARBA00004377"/>
    </source>
</evidence>
<evidence type="ECO:0000313" key="12">
    <source>
        <dbReference type="EMBL" id="ANY85366.1"/>
    </source>
</evidence>
<evidence type="ECO:0000259" key="11">
    <source>
        <dbReference type="Pfam" id="PF26002"/>
    </source>
</evidence>
<dbReference type="PRINTS" id="PR01490">
    <property type="entry name" value="RTXTOXIND"/>
</dbReference>
<evidence type="ECO:0000256" key="3">
    <source>
        <dbReference type="ARBA" id="ARBA00022448"/>
    </source>
</evidence>
<dbReference type="InterPro" id="IPR010129">
    <property type="entry name" value="T1SS_HlyD"/>
</dbReference>
<comment type="subcellular location">
    <subcellularLocation>
        <location evidence="1 9">Cell inner membrane</location>
        <topology evidence="1 9">Single-pass membrane protein</topology>
    </subcellularLocation>
</comment>
<keyword evidence="12" id="KW-0614">Plasmid</keyword>
<keyword evidence="5 9" id="KW-0997">Cell inner membrane</keyword>
<comment type="similarity">
    <text evidence="2 9">Belongs to the membrane fusion protein (MFP) (TC 8.A.1) family.</text>
</comment>
<dbReference type="EMBL" id="CP016620">
    <property type="protein sequence ID" value="ANY85366.1"/>
    <property type="molecule type" value="Genomic_DNA"/>
</dbReference>
<evidence type="ECO:0000256" key="7">
    <source>
        <dbReference type="ARBA" id="ARBA00022989"/>
    </source>
</evidence>
<evidence type="ECO:0000256" key="4">
    <source>
        <dbReference type="ARBA" id="ARBA00022475"/>
    </source>
</evidence>
<geneLocation type="plasmid" evidence="12">
    <name>unnamed4</name>
</geneLocation>
<keyword evidence="7" id="KW-1133">Transmembrane helix</keyword>
<dbReference type="PANTHER" id="PTHR30386:SF17">
    <property type="entry name" value="ALKALINE PROTEASE SECRETION PROTEIN APRE"/>
    <property type="match status" value="1"/>
</dbReference>
<dbReference type="Pfam" id="PF26002">
    <property type="entry name" value="Beta-barrel_AprE"/>
    <property type="match status" value="1"/>
</dbReference>
<accession>A0A1B2EZH3</accession>
<feature type="domain" description="AprE-like long alpha-helical hairpin" evidence="10">
    <location>
        <begin position="71"/>
        <end position="260"/>
    </location>
</feature>
<gene>
    <name evidence="12" type="ORF">BB934_43935</name>
</gene>
<dbReference type="Gene3D" id="2.40.50.100">
    <property type="match status" value="2"/>
</dbReference>
<keyword evidence="6" id="KW-0812">Transmembrane</keyword>
<evidence type="ECO:0000256" key="5">
    <source>
        <dbReference type="ARBA" id="ARBA00022519"/>
    </source>
</evidence>
<dbReference type="GO" id="GO:0015031">
    <property type="term" value="P:protein transport"/>
    <property type="evidence" value="ECO:0007669"/>
    <property type="project" value="InterPro"/>
</dbReference>
<reference evidence="12" key="1">
    <citation type="submission" date="2016-07" db="EMBL/GenBank/DDBJ databases">
        <title>Microvirga ossetica sp. nov. a new species of rhizobia isolated from root nodules of the legume species Vicia alpestris Steven originated from North Ossetia region in the Caucasus.</title>
        <authorList>
            <person name="Safronova V.I."/>
            <person name="Kuznetsova I.G."/>
            <person name="Sazanova A.L."/>
            <person name="Belimov A."/>
            <person name="Andronov E."/>
            <person name="Osledkin Y.S."/>
            <person name="Onishchuk O.P."/>
            <person name="Kurchak O.N."/>
            <person name="Shaposhnikov A.I."/>
            <person name="Willems A."/>
            <person name="Tikhonovich I.A."/>
        </authorList>
    </citation>
    <scope>NUCLEOTIDE SEQUENCE [LARGE SCALE GENOMIC DNA]</scope>
    <source>
        <strain evidence="12">V5/3M</strain>
        <plasmid evidence="12">unnamed4</plasmid>
    </source>
</reference>
<dbReference type="GO" id="GO:0005886">
    <property type="term" value="C:plasma membrane"/>
    <property type="evidence" value="ECO:0007669"/>
    <property type="project" value="UniProtKB-SubCell"/>
</dbReference>